<sequence>MSPRFESKVYLKKKFSYQFVFNNEKRHILGAFELCHTPLSPPTMSLFQALLVVLPILAVKCELSCYGGAEATKLPIPIGVQPKSCPNATFCIE</sequence>
<proteinExistence type="predicted"/>
<keyword evidence="2" id="KW-1185">Reference proteome</keyword>
<name>A0A0B1S7F6_OESDE</name>
<accession>A0A0B1S7F6</accession>
<dbReference type="Proteomes" id="UP000053660">
    <property type="component" value="Unassembled WGS sequence"/>
</dbReference>
<reference evidence="1 2" key="1">
    <citation type="submission" date="2014-03" db="EMBL/GenBank/DDBJ databases">
        <title>Draft genome of the hookworm Oesophagostomum dentatum.</title>
        <authorList>
            <person name="Mitreva M."/>
        </authorList>
    </citation>
    <scope>NUCLEOTIDE SEQUENCE [LARGE SCALE GENOMIC DNA]</scope>
    <source>
        <strain evidence="1 2">OD-Hann</strain>
    </source>
</reference>
<dbReference type="EMBL" id="KN597572">
    <property type="protein sequence ID" value="KHJ80879.1"/>
    <property type="molecule type" value="Genomic_DNA"/>
</dbReference>
<protein>
    <submittedName>
        <fullName evidence="1">Uncharacterized protein</fullName>
    </submittedName>
</protein>
<gene>
    <name evidence="1" type="ORF">OESDEN_19441</name>
</gene>
<evidence type="ECO:0000313" key="1">
    <source>
        <dbReference type="EMBL" id="KHJ80879.1"/>
    </source>
</evidence>
<evidence type="ECO:0000313" key="2">
    <source>
        <dbReference type="Proteomes" id="UP000053660"/>
    </source>
</evidence>
<organism evidence="1 2">
    <name type="scientific">Oesophagostomum dentatum</name>
    <name type="common">Nodular worm</name>
    <dbReference type="NCBI Taxonomy" id="61180"/>
    <lineage>
        <taxon>Eukaryota</taxon>
        <taxon>Metazoa</taxon>
        <taxon>Ecdysozoa</taxon>
        <taxon>Nematoda</taxon>
        <taxon>Chromadorea</taxon>
        <taxon>Rhabditida</taxon>
        <taxon>Rhabditina</taxon>
        <taxon>Rhabditomorpha</taxon>
        <taxon>Strongyloidea</taxon>
        <taxon>Strongylidae</taxon>
        <taxon>Oesophagostomum</taxon>
    </lineage>
</organism>
<dbReference type="AlphaFoldDB" id="A0A0B1S7F6"/>